<dbReference type="AlphaFoldDB" id="A0A9K3JW48"/>
<reference evidence="1" key="2">
    <citation type="submission" date="2020-06" db="EMBL/GenBank/DDBJ databases">
        <title>Helianthus annuus Genome sequencing and assembly Release 2.</title>
        <authorList>
            <person name="Gouzy J."/>
            <person name="Langlade N."/>
            <person name="Munos S."/>
        </authorList>
    </citation>
    <scope>NUCLEOTIDE SEQUENCE</scope>
    <source>
        <tissue evidence="1">Leaves</tissue>
    </source>
</reference>
<organism evidence="1 2">
    <name type="scientific">Helianthus annuus</name>
    <name type="common">Common sunflower</name>
    <dbReference type="NCBI Taxonomy" id="4232"/>
    <lineage>
        <taxon>Eukaryota</taxon>
        <taxon>Viridiplantae</taxon>
        <taxon>Streptophyta</taxon>
        <taxon>Embryophyta</taxon>
        <taxon>Tracheophyta</taxon>
        <taxon>Spermatophyta</taxon>
        <taxon>Magnoliopsida</taxon>
        <taxon>eudicotyledons</taxon>
        <taxon>Gunneridae</taxon>
        <taxon>Pentapetalae</taxon>
        <taxon>asterids</taxon>
        <taxon>campanulids</taxon>
        <taxon>Asterales</taxon>
        <taxon>Asteraceae</taxon>
        <taxon>Asteroideae</taxon>
        <taxon>Heliantheae alliance</taxon>
        <taxon>Heliantheae</taxon>
        <taxon>Helianthus</taxon>
    </lineage>
</organism>
<evidence type="ECO:0000313" key="2">
    <source>
        <dbReference type="Proteomes" id="UP000215914"/>
    </source>
</evidence>
<protein>
    <submittedName>
        <fullName evidence="1">Uncharacterized protein</fullName>
    </submittedName>
</protein>
<proteinExistence type="predicted"/>
<accession>A0A9K3JW48</accession>
<reference evidence="1" key="1">
    <citation type="journal article" date="2017" name="Nature">
        <title>The sunflower genome provides insights into oil metabolism, flowering and Asterid evolution.</title>
        <authorList>
            <person name="Badouin H."/>
            <person name="Gouzy J."/>
            <person name="Grassa C.J."/>
            <person name="Murat F."/>
            <person name="Staton S.E."/>
            <person name="Cottret L."/>
            <person name="Lelandais-Briere C."/>
            <person name="Owens G.L."/>
            <person name="Carrere S."/>
            <person name="Mayjonade B."/>
            <person name="Legrand L."/>
            <person name="Gill N."/>
            <person name="Kane N.C."/>
            <person name="Bowers J.E."/>
            <person name="Hubner S."/>
            <person name="Bellec A."/>
            <person name="Berard A."/>
            <person name="Berges H."/>
            <person name="Blanchet N."/>
            <person name="Boniface M.C."/>
            <person name="Brunel D."/>
            <person name="Catrice O."/>
            <person name="Chaidir N."/>
            <person name="Claudel C."/>
            <person name="Donnadieu C."/>
            <person name="Faraut T."/>
            <person name="Fievet G."/>
            <person name="Helmstetter N."/>
            <person name="King M."/>
            <person name="Knapp S.J."/>
            <person name="Lai Z."/>
            <person name="Le Paslier M.C."/>
            <person name="Lippi Y."/>
            <person name="Lorenzon L."/>
            <person name="Mandel J.R."/>
            <person name="Marage G."/>
            <person name="Marchand G."/>
            <person name="Marquand E."/>
            <person name="Bret-Mestries E."/>
            <person name="Morien E."/>
            <person name="Nambeesan S."/>
            <person name="Nguyen T."/>
            <person name="Pegot-Espagnet P."/>
            <person name="Pouilly N."/>
            <person name="Raftis F."/>
            <person name="Sallet E."/>
            <person name="Schiex T."/>
            <person name="Thomas J."/>
            <person name="Vandecasteele C."/>
            <person name="Vares D."/>
            <person name="Vear F."/>
            <person name="Vautrin S."/>
            <person name="Crespi M."/>
            <person name="Mangin B."/>
            <person name="Burke J.M."/>
            <person name="Salse J."/>
            <person name="Munos S."/>
            <person name="Vincourt P."/>
            <person name="Rieseberg L.H."/>
            <person name="Langlade N.B."/>
        </authorList>
    </citation>
    <scope>NUCLEOTIDE SEQUENCE</scope>
    <source>
        <tissue evidence="1">Leaves</tissue>
    </source>
</reference>
<gene>
    <name evidence="1" type="ORF">HanXRQr2_Chr01g0031231</name>
</gene>
<sequence length="55" mass="5905">MLADMVKPKLIPQFPGSVLASAGFGFRLLEADLRQLQAASLSSMAFCSSHNSNHI</sequence>
<keyword evidence="2" id="KW-1185">Reference proteome</keyword>
<comment type="caution">
    <text evidence="1">The sequence shown here is derived from an EMBL/GenBank/DDBJ whole genome shotgun (WGS) entry which is preliminary data.</text>
</comment>
<evidence type="ECO:0000313" key="1">
    <source>
        <dbReference type="EMBL" id="KAF5822808.1"/>
    </source>
</evidence>
<dbReference type="Proteomes" id="UP000215914">
    <property type="component" value="Unassembled WGS sequence"/>
</dbReference>
<name>A0A9K3JW48_HELAN</name>
<dbReference type="Gramene" id="mRNA:HanXRQr2_Chr01g0031231">
    <property type="protein sequence ID" value="CDS:HanXRQr2_Chr01g0031231.1"/>
    <property type="gene ID" value="HanXRQr2_Chr01g0031231"/>
</dbReference>
<dbReference type="EMBL" id="MNCJ02000316">
    <property type="protein sequence ID" value="KAF5822808.1"/>
    <property type="molecule type" value="Genomic_DNA"/>
</dbReference>